<dbReference type="STRING" id="112901.SAMN04488500_103246"/>
<organism evidence="1 2">
    <name type="scientific">Sporomusa malonica</name>
    <dbReference type="NCBI Taxonomy" id="112901"/>
    <lineage>
        <taxon>Bacteria</taxon>
        <taxon>Bacillati</taxon>
        <taxon>Bacillota</taxon>
        <taxon>Negativicutes</taxon>
        <taxon>Selenomonadales</taxon>
        <taxon>Sporomusaceae</taxon>
        <taxon>Sporomusa</taxon>
    </lineage>
</organism>
<evidence type="ECO:0000313" key="1">
    <source>
        <dbReference type="EMBL" id="SMC46881.1"/>
    </source>
</evidence>
<dbReference type="AlphaFoldDB" id="A0A1W1ZFN2"/>
<evidence type="ECO:0000313" key="2">
    <source>
        <dbReference type="Proteomes" id="UP000192738"/>
    </source>
</evidence>
<gene>
    <name evidence="1" type="ORF">SAMN04488500_103246</name>
</gene>
<dbReference type="EMBL" id="FWXI01000003">
    <property type="protein sequence ID" value="SMC46881.1"/>
    <property type="molecule type" value="Genomic_DNA"/>
</dbReference>
<dbReference type="RefSeq" id="WP_084574573.1">
    <property type="nucleotide sequence ID" value="NZ_FWXI01000003.1"/>
</dbReference>
<accession>A0A1W1ZFN2</accession>
<sequence>MQSDASRVQQDTDNDLQLLAESFQKACKIMCDSGKEHREIAQIIRQMAAIAREICSLSEYEVPTMRKS</sequence>
<dbReference type="Proteomes" id="UP000192738">
    <property type="component" value="Unassembled WGS sequence"/>
</dbReference>
<keyword evidence="2" id="KW-1185">Reference proteome</keyword>
<protein>
    <submittedName>
        <fullName evidence="1">Uncharacterized protein</fullName>
    </submittedName>
</protein>
<reference evidence="1 2" key="1">
    <citation type="submission" date="2017-04" db="EMBL/GenBank/DDBJ databases">
        <authorList>
            <person name="Afonso C.L."/>
            <person name="Miller P.J."/>
            <person name="Scott M.A."/>
            <person name="Spackman E."/>
            <person name="Goraichik I."/>
            <person name="Dimitrov K.M."/>
            <person name="Suarez D.L."/>
            <person name="Swayne D.E."/>
        </authorList>
    </citation>
    <scope>NUCLEOTIDE SEQUENCE [LARGE SCALE GENOMIC DNA]</scope>
    <source>
        <strain evidence="1 2">DSM 5090</strain>
    </source>
</reference>
<name>A0A1W1ZFN2_9FIRM</name>
<proteinExistence type="predicted"/>